<feature type="region of interest" description="Disordered" evidence="1">
    <location>
        <begin position="31"/>
        <end position="50"/>
    </location>
</feature>
<gene>
    <name evidence="2" type="ORF">CQW23_26130</name>
</gene>
<name>A0A2G2VMX5_CAPBA</name>
<reference evidence="3" key="2">
    <citation type="journal article" date="2017" name="J. Anim. Genet.">
        <title>Multiple reference genome sequences of hot pepper reveal the massive evolution of plant disease resistance genes by retroduplication.</title>
        <authorList>
            <person name="Kim S."/>
            <person name="Park J."/>
            <person name="Yeom S.-I."/>
            <person name="Kim Y.-M."/>
            <person name="Seo E."/>
            <person name="Kim K.-T."/>
            <person name="Kim M.-S."/>
            <person name="Lee J.M."/>
            <person name="Cheong K."/>
            <person name="Shin H.-S."/>
            <person name="Kim S.-B."/>
            <person name="Han K."/>
            <person name="Lee J."/>
            <person name="Park M."/>
            <person name="Lee H.-A."/>
            <person name="Lee H.-Y."/>
            <person name="Lee Y."/>
            <person name="Oh S."/>
            <person name="Lee J.H."/>
            <person name="Choi E."/>
            <person name="Choi E."/>
            <person name="Lee S.E."/>
            <person name="Jeon J."/>
            <person name="Kim H."/>
            <person name="Choi G."/>
            <person name="Song H."/>
            <person name="Lee J."/>
            <person name="Lee S.-C."/>
            <person name="Kwon J.-K."/>
            <person name="Lee H.-Y."/>
            <person name="Koo N."/>
            <person name="Hong Y."/>
            <person name="Kim R.W."/>
            <person name="Kang W.-H."/>
            <person name="Huh J.H."/>
            <person name="Kang B.-C."/>
            <person name="Yang T.-J."/>
            <person name="Lee Y.-H."/>
            <person name="Bennetzen J.L."/>
            <person name="Choi D."/>
        </authorList>
    </citation>
    <scope>NUCLEOTIDE SEQUENCE [LARGE SCALE GENOMIC DNA]</scope>
    <source>
        <strain evidence="3">cv. PBC81</strain>
    </source>
</reference>
<dbReference type="STRING" id="33114.A0A2G2VMX5"/>
<proteinExistence type="predicted"/>
<evidence type="ECO:0000256" key="1">
    <source>
        <dbReference type="SAM" id="MobiDB-lite"/>
    </source>
</evidence>
<accession>A0A2G2VMX5</accession>
<dbReference type="EMBL" id="MLFT02000011">
    <property type="protein sequence ID" value="PHT34330.1"/>
    <property type="molecule type" value="Genomic_DNA"/>
</dbReference>
<dbReference type="AlphaFoldDB" id="A0A2G2VMX5"/>
<evidence type="ECO:0000313" key="2">
    <source>
        <dbReference type="EMBL" id="PHT34330.1"/>
    </source>
</evidence>
<sequence>MASSFPSSPASKPAPLPSHALVDYFEDKDFSSFTAPPTQEESRFPSPTLPFAHERSPTPSLLFAPSPKPSSFFLENPPIFKPKGCGILCELTIVDGWVVSSRVGGVEVVFGATKLGEIRKIPVEGLEEYVSETDEGCFLTKKFTRERVKKVPREVLKGEMIPAHKLLFEIVNKDVLPRDGRNALEFG</sequence>
<comment type="caution">
    <text evidence="2">The sequence shown here is derived from an EMBL/GenBank/DDBJ whole genome shotgun (WGS) entry which is preliminary data.</text>
</comment>
<keyword evidence="3" id="KW-1185">Reference proteome</keyword>
<protein>
    <submittedName>
        <fullName evidence="2">Uncharacterized protein</fullName>
    </submittedName>
</protein>
<dbReference type="Proteomes" id="UP000224567">
    <property type="component" value="Unassembled WGS sequence"/>
</dbReference>
<organism evidence="2 3">
    <name type="scientific">Capsicum baccatum</name>
    <name type="common">Peruvian pepper</name>
    <dbReference type="NCBI Taxonomy" id="33114"/>
    <lineage>
        <taxon>Eukaryota</taxon>
        <taxon>Viridiplantae</taxon>
        <taxon>Streptophyta</taxon>
        <taxon>Embryophyta</taxon>
        <taxon>Tracheophyta</taxon>
        <taxon>Spermatophyta</taxon>
        <taxon>Magnoliopsida</taxon>
        <taxon>eudicotyledons</taxon>
        <taxon>Gunneridae</taxon>
        <taxon>Pentapetalae</taxon>
        <taxon>asterids</taxon>
        <taxon>lamiids</taxon>
        <taxon>Solanales</taxon>
        <taxon>Solanaceae</taxon>
        <taxon>Solanoideae</taxon>
        <taxon>Capsiceae</taxon>
        <taxon>Capsicum</taxon>
    </lineage>
</organism>
<evidence type="ECO:0000313" key="3">
    <source>
        <dbReference type="Proteomes" id="UP000224567"/>
    </source>
</evidence>
<dbReference type="OrthoDB" id="10582897at2759"/>
<reference evidence="2 3" key="1">
    <citation type="journal article" date="2017" name="Genome Biol.">
        <title>New reference genome sequences of hot pepper reveal the massive evolution of plant disease-resistance genes by retroduplication.</title>
        <authorList>
            <person name="Kim S."/>
            <person name="Park J."/>
            <person name="Yeom S.I."/>
            <person name="Kim Y.M."/>
            <person name="Seo E."/>
            <person name="Kim K.T."/>
            <person name="Kim M.S."/>
            <person name="Lee J.M."/>
            <person name="Cheong K."/>
            <person name="Shin H.S."/>
            <person name="Kim S.B."/>
            <person name="Han K."/>
            <person name="Lee J."/>
            <person name="Park M."/>
            <person name="Lee H.A."/>
            <person name="Lee H.Y."/>
            <person name="Lee Y."/>
            <person name="Oh S."/>
            <person name="Lee J.H."/>
            <person name="Choi E."/>
            <person name="Choi E."/>
            <person name="Lee S.E."/>
            <person name="Jeon J."/>
            <person name="Kim H."/>
            <person name="Choi G."/>
            <person name="Song H."/>
            <person name="Lee J."/>
            <person name="Lee S.C."/>
            <person name="Kwon J.K."/>
            <person name="Lee H.Y."/>
            <person name="Koo N."/>
            <person name="Hong Y."/>
            <person name="Kim R.W."/>
            <person name="Kang W.H."/>
            <person name="Huh J.H."/>
            <person name="Kang B.C."/>
            <person name="Yang T.J."/>
            <person name="Lee Y.H."/>
            <person name="Bennetzen J.L."/>
            <person name="Choi D."/>
        </authorList>
    </citation>
    <scope>NUCLEOTIDE SEQUENCE [LARGE SCALE GENOMIC DNA]</scope>
    <source>
        <strain evidence="3">cv. PBC81</strain>
    </source>
</reference>